<dbReference type="RefSeq" id="WP_102242831.1">
    <property type="nucleotide sequence ID" value="NZ_CP025704.1"/>
</dbReference>
<evidence type="ECO:0000313" key="2">
    <source>
        <dbReference type="Proteomes" id="UP000235584"/>
    </source>
</evidence>
<organism evidence="1 2">
    <name type="scientific">Bacteriovorax stolpii</name>
    <name type="common">Bdellovibrio stolpii</name>
    <dbReference type="NCBI Taxonomy" id="960"/>
    <lineage>
        <taxon>Bacteria</taxon>
        <taxon>Pseudomonadati</taxon>
        <taxon>Bdellovibrionota</taxon>
        <taxon>Bacteriovoracia</taxon>
        <taxon>Bacteriovoracales</taxon>
        <taxon>Bacteriovoracaceae</taxon>
        <taxon>Bacteriovorax</taxon>
    </lineage>
</organism>
<gene>
    <name evidence="1" type="ORF">C0V70_05295</name>
</gene>
<evidence type="ECO:0000313" key="1">
    <source>
        <dbReference type="EMBL" id="AUN97536.1"/>
    </source>
</evidence>
<proteinExistence type="predicted"/>
<reference evidence="1 2" key="1">
    <citation type="submission" date="2018-01" db="EMBL/GenBank/DDBJ databases">
        <title>Complete genome sequence of Bacteriovorax stolpii DSM12778.</title>
        <authorList>
            <person name="Tang B."/>
            <person name="Chang J."/>
        </authorList>
    </citation>
    <scope>NUCLEOTIDE SEQUENCE [LARGE SCALE GENOMIC DNA]</scope>
    <source>
        <strain evidence="1 2">DSM 12778</strain>
    </source>
</reference>
<dbReference type="AlphaFoldDB" id="A0A2K9NPT1"/>
<name>A0A2K9NPT1_BACTC</name>
<protein>
    <submittedName>
        <fullName evidence="1">Uncharacterized protein</fullName>
    </submittedName>
</protein>
<dbReference type="KEGG" id="bsto:C0V70_05295"/>
<sequence>MNSLIILLCIVLYFILIVVFSLFKKTSEGINNPYLNLIKPLIPSWKFYDDFEETRLLFFRAKVSEEEAFGEWAPLYQNPKASFNNLFVNQGNLILAAQSHVQQLLHDIEVHDDKTSFEENLSYKITKNLVTYAIRKKYTQNFTYQFKLASVDLMARPKDDILVSPLYEEVISE</sequence>
<dbReference type="EMBL" id="CP025704">
    <property type="protein sequence ID" value="AUN97536.1"/>
    <property type="molecule type" value="Genomic_DNA"/>
</dbReference>
<keyword evidence="2" id="KW-1185">Reference proteome</keyword>
<accession>A0A2K9NPT1</accession>
<dbReference type="Proteomes" id="UP000235584">
    <property type="component" value="Chromosome"/>
</dbReference>